<dbReference type="Gene3D" id="1.10.30.10">
    <property type="entry name" value="High mobility group box domain"/>
    <property type="match status" value="1"/>
</dbReference>
<feature type="domain" description="SWIRM" evidence="6">
    <location>
        <begin position="283"/>
        <end position="378"/>
    </location>
</feature>
<keyword evidence="8" id="KW-1185">Reference proteome</keyword>
<dbReference type="SUPFAM" id="SSF51905">
    <property type="entry name" value="FAD/NAD(P)-binding domain"/>
    <property type="match status" value="1"/>
</dbReference>
<dbReference type="InterPro" id="IPR002937">
    <property type="entry name" value="Amino_oxidase"/>
</dbReference>
<feature type="region of interest" description="Disordered" evidence="4">
    <location>
        <begin position="552"/>
        <end position="580"/>
    </location>
</feature>
<dbReference type="GeneID" id="92032162"/>
<dbReference type="SUPFAM" id="SSF46689">
    <property type="entry name" value="Homeodomain-like"/>
    <property type="match status" value="1"/>
</dbReference>
<feature type="region of interest" description="Disordered" evidence="4">
    <location>
        <begin position="983"/>
        <end position="1005"/>
    </location>
</feature>
<keyword evidence="3" id="KW-0539">Nucleus</keyword>
<dbReference type="SUPFAM" id="SSF54373">
    <property type="entry name" value="FAD-linked reductases, C-terminal domain"/>
    <property type="match status" value="1"/>
</dbReference>
<comment type="similarity">
    <text evidence="1">Belongs to the flavin monoamine oxidase family.</text>
</comment>
<dbReference type="EMBL" id="JBBPEH010000002">
    <property type="protein sequence ID" value="KAK7542741.1"/>
    <property type="molecule type" value="Genomic_DNA"/>
</dbReference>
<evidence type="ECO:0000259" key="6">
    <source>
        <dbReference type="PROSITE" id="PS50934"/>
    </source>
</evidence>
<dbReference type="Pfam" id="PF01593">
    <property type="entry name" value="Amino_oxidase"/>
    <property type="match status" value="2"/>
</dbReference>
<dbReference type="InterPro" id="IPR009057">
    <property type="entry name" value="Homeodomain-like_sf"/>
</dbReference>
<evidence type="ECO:0000259" key="5">
    <source>
        <dbReference type="PROSITE" id="PS50118"/>
    </source>
</evidence>
<dbReference type="PROSITE" id="PS50118">
    <property type="entry name" value="HMG_BOX_2"/>
    <property type="match status" value="1"/>
</dbReference>
<feature type="DNA-binding region" description="HMG box" evidence="3">
    <location>
        <begin position="1038"/>
        <end position="1118"/>
    </location>
</feature>
<evidence type="ECO:0000256" key="1">
    <source>
        <dbReference type="ARBA" id="ARBA00005995"/>
    </source>
</evidence>
<feature type="region of interest" description="Disordered" evidence="4">
    <location>
        <begin position="206"/>
        <end position="264"/>
    </location>
</feature>
<feature type="compositionally biased region" description="Polar residues" evidence="4">
    <location>
        <begin position="98"/>
        <end position="110"/>
    </location>
</feature>
<organism evidence="7 8">
    <name type="scientific">Phyllosticta citribraziliensis</name>
    <dbReference type="NCBI Taxonomy" id="989973"/>
    <lineage>
        <taxon>Eukaryota</taxon>
        <taxon>Fungi</taxon>
        <taxon>Dikarya</taxon>
        <taxon>Ascomycota</taxon>
        <taxon>Pezizomycotina</taxon>
        <taxon>Dothideomycetes</taxon>
        <taxon>Dothideomycetes incertae sedis</taxon>
        <taxon>Botryosphaeriales</taxon>
        <taxon>Phyllostictaceae</taxon>
        <taxon>Phyllosticta</taxon>
    </lineage>
</organism>
<dbReference type="InterPro" id="IPR007526">
    <property type="entry name" value="SWIRM"/>
</dbReference>
<feature type="domain" description="HMG box" evidence="5">
    <location>
        <begin position="1038"/>
        <end position="1118"/>
    </location>
</feature>
<dbReference type="Gene3D" id="1.10.10.10">
    <property type="entry name" value="Winged helix-like DNA-binding domain superfamily/Winged helix DNA-binding domain"/>
    <property type="match status" value="1"/>
</dbReference>
<proteinExistence type="inferred from homology"/>
<dbReference type="Pfam" id="PF04433">
    <property type="entry name" value="SWIRM"/>
    <property type="match status" value="1"/>
</dbReference>
<evidence type="ECO:0000256" key="3">
    <source>
        <dbReference type="PROSITE-ProRule" id="PRU00267"/>
    </source>
</evidence>
<feature type="region of interest" description="Disordered" evidence="4">
    <location>
        <begin position="88"/>
        <end position="120"/>
    </location>
</feature>
<protein>
    <submittedName>
        <fullName evidence="7">Flavin-containing amine oxidoreductase-domain containing protein</fullName>
    </submittedName>
</protein>
<dbReference type="InterPro" id="IPR050281">
    <property type="entry name" value="Flavin_monoamine_oxidase"/>
</dbReference>
<dbReference type="PROSITE" id="PS50934">
    <property type="entry name" value="SWIRM"/>
    <property type="match status" value="1"/>
</dbReference>
<evidence type="ECO:0000256" key="2">
    <source>
        <dbReference type="ARBA" id="ARBA00023002"/>
    </source>
</evidence>
<evidence type="ECO:0000313" key="7">
    <source>
        <dbReference type="EMBL" id="KAK7542741.1"/>
    </source>
</evidence>
<comment type="caution">
    <text evidence="7">The sequence shown here is derived from an EMBL/GenBank/DDBJ whole genome shotgun (WGS) entry which is preliminary data.</text>
</comment>
<dbReference type="PANTHER" id="PTHR10742">
    <property type="entry name" value="FLAVIN MONOAMINE OXIDASE"/>
    <property type="match status" value="1"/>
</dbReference>
<gene>
    <name evidence="7" type="ORF">J3D65DRAFT_614799</name>
</gene>
<dbReference type="InterPro" id="IPR036388">
    <property type="entry name" value="WH-like_DNA-bd_sf"/>
</dbReference>
<dbReference type="Proteomes" id="UP001360953">
    <property type="component" value="Unassembled WGS sequence"/>
</dbReference>
<dbReference type="InterPro" id="IPR036188">
    <property type="entry name" value="FAD/NAD-bd_sf"/>
</dbReference>
<accession>A0ABR1M575</accession>
<dbReference type="InterPro" id="IPR009071">
    <property type="entry name" value="HMG_box_dom"/>
</dbReference>
<dbReference type="InterPro" id="IPR036910">
    <property type="entry name" value="HMG_box_dom_sf"/>
</dbReference>
<dbReference type="SUPFAM" id="SSF47095">
    <property type="entry name" value="HMG-box"/>
    <property type="match status" value="1"/>
</dbReference>
<dbReference type="RefSeq" id="XP_066659034.1">
    <property type="nucleotide sequence ID" value="XM_066799256.1"/>
</dbReference>
<name>A0ABR1M575_9PEZI</name>
<reference evidence="7 8" key="1">
    <citation type="submission" date="2024-04" db="EMBL/GenBank/DDBJ databases">
        <title>Phyllosticta paracitricarpa is synonymous to the EU quarantine fungus P. citricarpa based on phylogenomic analyses.</title>
        <authorList>
            <consortium name="Lawrence Berkeley National Laboratory"/>
            <person name="Van ingen-buijs V.A."/>
            <person name="Van westerhoven A.C."/>
            <person name="Haridas S."/>
            <person name="Skiadas P."/>
            <person name="Martin F."/>
            <person name="Groenewald J.Z."/>
            <person name="Crous P.W."/>
            <person name="Seidl M.F."/>
        </authorList>
    </citation>
    <scope>NUCLEOTIDE SEQUENCE [LARGE SCALE GENOMIC DNA]</scope>
    <source>
        <strain evidence="7 8">CPC 17464</strain>
    </source>
</reference>
<sequence length="1169" mass="129220">MSFFSPNRFIPSAARFSLITSTPYRALKNMFAAETSTENDATESHSYLLNTTHDLLEDRLAAKESEELGLTLKDPHIDPVSYGGFDQGSIYDRYDESGPSSVQPGENNDFSEPGGSHMSIRDEIDERGRGLDGAMDHDHANMVDANQLDQLENLTEPHMDIDNDEMDMYHHVSDDRKMNSQAPVFHTKEQADLSNNVDGPANVLASNEAKDRKAPVLLSRVSRQTSHGDMETPKSSDYSIKQDSPGITAARASHTSLGKKPAPFKAKSSIPATIPVLELARQCILAAQSSRLNPFALHPGEYALLRDHITHSQVTVYLNIRNAILRLWTRNPLVSVTKAEAAGCARDSRYFPMSQVAYKWLVRNGYINYGCVELENTAGSIPRAKAKAGRRKTIVVIGAGMAGLGCARHLEGLVAQLGDHWTNQGEKPPKVVVLEGRKRIGGRVYSHPLKKQEGNSLPPGVRNTVEMGAQIITGFEHGNPLNCIIRGQLALHYHSLKDDTKIYDVDGKVVDYEGDIRVEKLYNDILERASHHRNKPPPAKTVEGDRRLIQLGRDPNHESGELISSLEDSGASKPVATQTNRKQALNPNALMGVEKSAGRNYTLAPGSGANVSAAEAAKNMGWQLKSNTPLSDNLKLESVTEASPHPTLGATMDEAVRQYKNMVEMTPKDMRLFNWHHANMEYSNAAHVGQLSLGGWDQDIGNEFEGAHSQIIGGYLQVPRGLWQCPSRLDVRFNKAVKSVRQPDELYVVECENGESFEADEVVVTTPLGVLKRGGVTFDPPLPPWKTGPIERLGFGLLNKIILVYDTPFWESERDMFGLLNEAEMRDSMDQRDYEKRRGRFWLFWNCIKTSGRPTLVALMAGSAAHDTEVANNHSLIEEVTARLSQIFAPKRVPPPQEVIVTRWKKDRFAGGSYSYMGALAQAGDYDAMARPIGSLHFAGEATCGTHPATVHGAYLSGLRAASEVVESMVGAIEVPHPLVESKMKNETPPTTTGSKRPMEEADSADARNVRRALNEELEASIISAILEQIGERPVKPERTGNNPYLLYTRDHWHTTKAECDEKRREATKDPNAKASKDQIRSMLGAKWRNAIKEVQQPYIDHATRLKEASANATAQYKEKAGVWDREAERIRKELVASSGIPGAKEALLFNGKTAIEEGGSRRERRSAL</sequence>
<dbReference type="Gene3D" id="3.90.660.10">
    <property type="match status" value="1"/>
</dbReference>
<keyword evidence="3" id="KW-0238">DNA-binding</keyword>
<keyword evidence="2" id="KW-0560">Oxidoreductase</keyword>
<evidence type="ECO:0000256" key="4">
    <source>
        <dbReference type="SAM" id="MobiDB-lite"/>
    </source>
</evidence>
<dbReference type="PANTHER" id="PTHR10742:SF386">
    <property type="entry name" value="LYSINE-SPECIFIC HISTONE DEMETHYLASE 1A"/>
    <property type="match status" value="1"/>
</dbReference>
<dbReference type="Gene3D" id="3.50.50.60">
    <property type="entry name" value="FAD/NAD(P)-binding domain"/>
    <property type="match status" value="2"/>
</dbReference>
<evidence type="ECO:0000313" key="8">
    <source>
        <dbReference type="Proteomes" id="UP001360953"/>
    </source>
</evidence>